<reference evidence="1" key="2">
    <citation type="submission" date="2020-09" db="EMBL/GenBank/DDBJ databases">
        <authorList>
            <person name="Sun Q."/>
            <person name="Ohkuma M."/>
        </authorList>
    </citation>
    <scope>NUCLEOTIDE SEQUENCE</scope>
    <source>
        <strain evidence="1">JCM 4633</strain>
    </source>
</reference>
<sequence>MVGVADGGVELGEVRGLLGHDARRTVQEAAEEVQVERDRHGWRLLIGLGSAQRNHAVPAARRVVVTADRDGGGACCFDSRPDPGG</sequence>
<protein>
    <submittedName>
        <fullName evidence="1">Uncharacterized protein</fullName>
    </submittedName>
</protein>
<comment type="caution">
    <text evidence="1">The sequence shown here is derived from an EMBL/GenBank/DDBJ whole genome shotgun (WGS) entry which is preliminary data.</text>
</comment>
<evidence type="ECO:0000313" key="2">
    <source>
        <dbReference type="Proteomes" id="UP000646244"/>
    </source>
</evidence>
<dbReference type="EMBL" id="BMVB01000004">
    <property type="protein sequence ID" value="GHC43230.1"/>
    <property type="molecule type" value="Genomic_DNA"/>
</dbReference>
<gene>
    <name evidence="1" type="ORF">GCM10010507_17610</name>
</gene>
<organism evidence="1 2">
    <name type="scientific">Streptomyces cinnamoneus</name>
    <name type="common">Streptoverticillium cinnamoneum</name>
    <dbReference type="NCBI Taxonomy" id="53446"/>
    <lineage>
        <taxon>Bacteria</taxon>
        <taxon>Bacillati</taxon>
        <taxon>Actinomycetota</taxon>
        <taxon>Actinomycetes</taxon>
        <taxon>Kitasatosporales</taxon>
        <taxon>Streptomycetaceae</taxon>
        <taxon>Streptomyces</taxon>
        <taxon>Streptomyces cinnamoneus group</taxon>
    </lineage>
</organism>
<evidence type="ECO:0000313" key="1">
    <source>
        <dbReference type="EMBL" id="GHC43230.1"/>
    </source>
</evidence>
<name>A0A918WFA6_STRCJ</name>
<proteinExistence type="predicted"/>
<dbReference type="Proteomes" id="UP000646244">
    <property type="component" value="Unassembled WGS sequence"/>
</dbReference>
<dbReference type="AlphaFoldDB" id="A0A918WFA6"/>
<accession>A0A918WFA6</accession>
<reference evidence="1" key="1">
    <citation type="journal article" date="2014" name="Int. J. Syst. Evol. Microbiol.">
        <title>Complete genome sequence of Corynebacterium casei LMG S-19264T (=DSM 44701T), isolated from a smear-ripened cheese.</title>
        <authorList>
            <consortium name="US DOE Joint Genome Institute (JGI-PGF)"/>
            <person name="Walter F."/>
            <person name="Albersmeier A."/>
            <person name="Kalinowski J."/>
            <person name="Ruckert C."/>
        </authorList>
    </citation>
    <scope>NUCLEOTIDE SEQUENCE</scope>
    <source>
        <strain evidence="1">JCM 4633</strain>
    </source>
</reference>